<accession>A0ABD5WPG6</accession>
<reference evidence="5 6" key="1">
    <citation type="journal article" date="2019" name="Int. J. Syst. Evol. Microbiol.">
        <title>The Global Catalogue of Microorganisms (GCM) 10K type strain sequencing project: providing services to taxonomists for standard genome sequencing and annotation.</title>
        <authorList>
            <consortium name="The Broad Institute Genomics Platform"/>
            <consortium name="The Broad Institute Genome Sequencing Center for Infectious Disease"/>
            <person name="Wu L."/>
            <person name="Ma J."/>
        </authorList>
    </citation>
    <scope>NUCLEOTIDE SEQUENCE [LARGE SCALE GENOMIC DNA]</scope>
    <source>
        <strain evidence="5 6">DT72</strain>
    </source>
</reference>
<protein>
    <submittedName>
        <fullName evidence="5">Extracellular solute-binding protein</fullName>
    </submittedName>
</protein>
<evidence type="ECO:0000256" key="2">
    <source>
        <dbReference type="ARBA" id="ARBA00022448"/>
    </source>
</evidence>
<evidence type="ECO:0000256" key="1">
    <source>
        <dbReference type="ARBA" id="ARBA00008520"/>
    </source>
</evidence>
<dbReference type="InterPro" id="IPR006311">
    <property type="entry name" value="TAT_signal"/>
</dbReference>
<comment type="similarity">
    <text evidence="1">Belongs to the bacterial solute-binding protein 1 family.</text>
</comment>
<evidence type="ECO:0000256" key="3">
    <source>
        <dbReference type="ARBA" id="ARBA00022729"/>
    </source>
</evidence>
<dbReference type="PROSITE" id="PS51318">
    <property type="entry name" value="TAT"/>
    <property type="match status" value="1"/>
</dbReference>
<organism evidence="5 6">
    <name type="scientific">Halorussus caseinilyticus</name>
    <dbReference type="NCBI Taxonomy" id="3034025"/>
    <lineage>
        <taxon>Archaea</taxon>
        <taxon>Methanobacteriati</taxon>
        <taxon>Methanobacteriota</taxon>
        <taxon>Stenosarchaea group</taxon>
        <taxon>Halobacteria</taxon>
        <taxon>Halobacteriales</taxon>
        <taxon>Haladaptataceae</taxon>
        <taxon>Halorussus</taxon>
    </lineage>
</organism>
<name>A0ABD5WPG6_9EURY</name>
<keyword evidence="3" id="KW-0732">Signal</keyword>
<dbReference type="GeneID" id="79302168"/>
<dbReference type="PANTHER" id="PTHR43649">
    <property type="entry name" value="ARABINOSE-BINDING PROTEIN-RELATED"/>
    <property type="match status" value="1"/>
</dbReference>
<dbReference type="RefSeq" id="WP_276280992.1">
    <property type="nucleotide sequence ID" value="NZ_CP119809.1"/>
</dbReference>
<dbReference type="Gene3D" id="3.40.190.10">
    <property type="entry name" value="Periplasmic binding protein-like II"/>
    <property type="match status" value="2"/>
</dbReference>
<dbReference type="EMBL" id="JBHSZH010000005">
    <property type="protein sequence ID" value="MFC7081092.1"/>
    <property type="molecule type" value="Genomic_DNA"/>
</dbReference>
<gene>
    <name evidence="5" type="ORF">ACFQJ6_14280</name>
</gene>
<dbReference type="InterPro" id="IPR050490">
    <property type="entry name" value="Bact_solute-bd_prot1"/>
</dbReference>
<dbReference type="Proteomes" id="UP001596407">
    <property type="component" value="Unassembled WGS sequence"/>
</dbReference>
<evidence type="ECO:0000313" key="5">
    <source>
        <dbReference type="EMBL" id="MFC7081092.1"/>
    </source>
</evidence>
<proteinExistence type="inferred from homology"/>
<sequence length="492" mass="53525">MADDQSPKSDGTVSRRRFVQAAGATGTTLTLAGCTGGDGDDDGTATTTSGGSSGGGTTTVQMATDSDLDGIQSKFNKWLHQAGLSKDIEVETIAGSDITGKRQDKYTQWLSSGRKKPSLLMMDNGWTLPFIVRDQLLNLSEEIPDTTSMVEDEYFGASVDTTKGPNGDMYAVPMFPDLPTMQYRKDLVQDAGYDTSDWSTNSMTWKRFSEITADVKGQSDVDYGFTFQFKSYAGLSCCTFNEFLSSYGGAYFGELDNLFGPVGDRPITVDEKPVVDSLRMLRTFVNGEDDKHALDGVTGDISPEAVLQWSEEPSRKPFTSGNAVMHRNWPYAVNTSGAEENLGENLGVMPIPHGVSPEKAKYEGTGGAVAALGGWHTTVNPNTTKKEAALEVVKTMTSKDIQYKLLEEIGWMPPRPPMLKSDKAKNIPIMGRYMETFRKVGQNAIPRPVTAVWPQQRSKIAQEANATVAAQKAPDKAMSDLKSTLKQIENSV</sequence>
<dbReference type="AlphaFoldDB" id="A0ABD5WPG6"/>
<dbReference type="PANTHER" id="PTHR43649:SF34">
    <property type="entry name" value="ABC TRANSPORTER PERIPLASMIC-BINDING PROTEIN YCJN-RELATED"/>
    <property type="match status" value="1"/>
</dbReference>
<dbReference type="InterPro" id="IPR006059">
    <property type="entry name" value="SBP"/>
</dbReference>
<keyword evidence="2" id="KW-0813">Transport</keyword>
<evidence type="ECO:0000313" key="6">
    <source>
        <dbReference type="Proteomes" id="UP001596407"/>
    </source>
</evidence>
<feature type="region of interest" description="Disordered" evidence="4">
    <location>
        <begin position="31"/>
        <end position="61"/>
    </location>
</feature>
<comment type="caution">
    <text evidence="5">The sequence shown here is derived from an EMBL/GenBank/DDBJ whole genome shotgun (WGS) entry which is preliminary data.</text>
</comment>
<evidence type="ECO:0000256" key="4">
    <source>
        <dbReference type="SAM" id="MobiDB-lite"/>
    </source>
</evidence>
<keyword evidence="6" id="KW-1185">Reference proteome</keyword>
<dbReference type="SUPFAM" id="SSF53850">
    <property type="entry name" value="Periplasmic binding protein-like II"/>
    <property type="match status" value="1"/>
</dbReference>
<dbReference type="Pfam" id="PF01547">
    <property type="entry name" value="SBP_bac_1"/>
    <property type="match status" value="1"/>
</dbReference>